<evidence type="ECO:0000256" key="7">
    <source>
        <dbReference type="SAM" id="MobiDB-lite"/>
    </source>
</evidence>
<feature type="region of interest" description="Disordered" evidence="7">
    <location>
        <begin position="149"/>
        <end position="176"/>
    </location>
</feature>
<dbReference type="PANTHER" id="PTHR21382:SF1">
    <property type="entry name" value="NADH DEHYDROGENASE [UBIQUINONE] 1 ALPHA SUBCOMPLEX SUBUNIT 11"/>
    <property type="match status" value="1"/>
</dbReference>
<keyword evidence="9" id="KW-1185">Reference proteome</keyword>
<dbReference type="GO" id="GO:0006120">
    <property type="term" value="P:mitochondrial electron transport, NADH to ubiquinone"/>
    <property type="evidence" value="ECO:0007669"/>
    <property type="project" value="InterPro"/>
</dbReference>
<evidence type="ECO:0000256" key="1">
    <source>
        <dbReference type="ARBA" id="ARBA00004448"/>
    </source>
</evidence>
<comment type="subcellular location">
    <subcellularLocation>
        <location evidence="1">Mitochondrion inner membrane</location>
        <topology evidence="1">Multi-pass membrane protein</topology>
    </subcellularLocation>
</comment>
<protein>
    <submittedName>
        <fullName evidence="8">Uncharacterized protein</fullName>
    </submittedName>
</protein>
<keyword evidence="6" id="KW-0472">Membrane</keyword>
<evidence type="ECO:0000313" key="9">
    <source>
        <dbReference type="Proteomes" id="UP000284375"/>
    </source>
</evidence>
<keyword evidence="2" id="KW-0812">Transmembrane</keyword>
<evidence type="ECO:0000256" key="2">
    <source>
        <dbReference type="ARBA" id="ARBA00022692"/>
    </source>
</evidence>
<dbReference type="AlphaFoldDB" id="A0A423WA24"/>
<keyword evidence="3" id="KW-0999">Mitochondrion inner membrane</keyword>
<dbReference type="GO" id="GO:0005743">
    <property type="term" value="C:mitochondrial inner membrane"/>
    <property type="evidence" value="ECO:0007669"/>
    <property type="project" value="UniProtKB-SubCell"/>
</dbReference>
<dbReference type="Proteomes" id="UP000284375">
    <property type="component" value="Unassembled WGS sequence"/>
</dbReference>
<evidence type="ECO:0000256" key="4">
    <source>
        <dbReference type="ARBA" id="ARBA00022989"/>
    </source>
</evidence>
<sequence length="198" mass="21305">MAPHGEDGLYHPVDALKAGMQGALITGAAGLFAAAIKNATSKTNHGAMGIVTHSGGTIFTFTAVGGVYEFVRCASANLREKEDHYNAGIGGFFAGSILGMRAGRIPVILGYGALTSITLSVFELTGNSLVGKRPEIEGMDELDRREHMRKNRRRPIEETLQDIGEGRGIKGPGYEERRREKLKEKYGFEVNPVSAQPS</sequence>
<accession>A0A423WA24</accession>
<name>A0A423WA24_CYTCH</name>
<gene>
    <name evidence="8" type="ORF">VSDG_03546</name>
</gene>
<evidence type="ECO:0000256" key="5">
    <source>
        <dbReference type="ARBA" id="ARBA00023128"/>
    </source>
</evidence>
<evidence type="ECO:0000313" key="8">
    <source>
        <dbReference type="EMBL" id="ROW00205.1"/>
    </source>
</evidence>
<dbReference type="GO" id="GO:0045271">
    <property type="term" value="C:respiratory chain complex I"/>
    <property type="evidence" value="ECO:0007669"/>
    <property type="project" value="InterPro"/>
</dbReference>
<comment type="caution">
    <text evidence="8">The sequence shown here is derived from an EMBL/GenBank/DDBJ whole genome shotgun (WGS) entry which is preliminary data.</text>
</comment>
<proteinExistence type="predicted"/>
<dbReference type="InterPro" id="IPR039205">
    <property type="entry name" value="NDUFA11"/>
</dbReference>
<keyword evidence="4" id="KW-1133">Transmembrane helix</keyword>
<keyword evidence="5" id="KW-0496">Mitochondrion</keyword>
<dbReference type="Pfam" id="PF02466">
    <property type="entry name" value="Tim17"/>
    <property type="match status" value="1"/>
</dbReference>
<organism evidence="8 9">
    <name type="scientific">Cytospora chrysosperma</name>
    <name type="common">Cytospora canker fungus</name>
    <name type="synonym">Sphaeria chrysosperma</name>
    <dbReference type="NCBI Taxonomy" id="252740"/>
    <lineage>
        <taxon>Eukaryota</taxon>
        <taxon>Fungi</taxon>
        <taxon>Dikarya</taxon>
        <taxon>Ascomycota</taxon>
        <taxon>Pezizomycotina</taxon>
        <taxon>Sordariomycetes</taxon>
        <taxon>Sordariomycetidae</taxon>
        <taxon>Diaporthales</taxon>
        <taxon>Cytosporaceae</taxon>
        <taxon>Cytospora</taxon>
    </lineage>
</organism>
<dbReference type="STRING" id="252740.A0A423WA24"/>
<dbReference type="EMBL" id="LJZO01000009">
    <property type="protein sequence ID" value="ROW00205.1"/>
    <property type="molecule type" value="Genomic_DNA"/>
</dbReference>
<reference evidence="8 9" key="1">
    <citation type="submission" date="2015-09" db="EMBL/GenBank/DDBJ databases">
        <title>Host preference determinants of Valsa canker pathogens revealed by comparative genomics.</title>
        <authorList>
            <person name="Yin Z."/>
            <person name="Huang L."/>
        </authorList>
    </citation>
    <scope>NUCLEOTIDE SEQUENCE [LARGE SCALE GENOMIC DNA]</scope>
    <source>
        <strain evidence="8 9">YSFL</strain>
    </source>
</reference>
<evidence type="ECO:0000256" key="6">
    <source>
        <dbReference type="ARBA" id="ARBA00023136"/>
    </source>
</evidence>
<dbReference type="PANTHER" id="PTHR21382">
    <property type="entry name" value="NADH-UBIQUINONE OXIDOREDUCTASE SUBUNIT"/>
    <property type="match status" value="1"/>
</dbReference>
<evidence type="ECO:0000256" key="3">
    <source>
        <dbReference type="ARBA" id="ARBA00022792"/>
    </source>
</evidence>
<feature type="compositionally biased region" description="Basic and acidic residues" evidence="7">
    <location>
        <begin position="164"/>
        <end position="176"/>
    </location>
</feature>
<dbReference type="OrthoDB" id="1913277at2759"/>